<name>A0A8A3PQT5_9HELO</name>
<feature type="compositionally biased region" description="Polar residues" evidence="1">
    <location>
        <begin position="480"/>
        <end position="490"/>
    </location>
</feature>
<protein>
    <submittedName>
        <fullName evidence="2">Uncharacterized protein</fullName>
    </submittedName>
</protein>
<feature type="region of interest" description="Disordered" evidence="1">
    <location>
        <begin position="263"/>
        <end position="285"/>
    </location>
</feature>
<feature type="compositionally biased region" description="Polar residues" evidence="1">
    <location>
        <begin position="353"/>
        <end position="365"/>
    </location>
</feature>
<feature type="region of interest" description="Disordered" evidence="1">
    <location>
        <begin position="1"/>
        <end position="107"/>
    </location>
</feature>
<feature type="compositionally biased region" description="Polar residues" evidence="1">
    <location>
        <begin position="818"/>
        <end position="827"/>
    </location>
</feature>
<dbReference type="EMBL" id="CP063412">
    <property type="protein sequence ID" value="QSZ37363.1"/>
    <property type="molecule type" value="Genomic_DNA"/>
</dbReference>
<feature type="compositionally biased region" description="Basic residues" evidence="1">
    <location>
        <begin position="79"/>
        <end position="93"/>
    </location>
</feature>
<feature type="compositionally biased region" description="Polar residues" evidence="1">
    <location>
        <begin position="26"/>
        <end position="44"/>
    </location>
</feature>
<feature type="region of interest" description="Disordered" evidence="1">
    <location>
        <begin position="412"/>
        <end position="490"/>
    </location>
</feature>
<feature type="region of interest" description="Disordered" evidence="1">
    <location>
        <begin position="542"/>
        <end position="605"/>
    </location>
</feature>
<reference evidence="2" key="1">
    <citation type="submission" date="2020-10" db="EMBL/GenBank/DDBJ databases">
        <title>Genome Sequence of Monilinia vaccinii-corymbosi Sheds Light on Mummy Berry Disease Infection of Blueberry and Mating Type.</title>
        <authorList>
            <person name="Yow A.G."/>
            <person name="Zhang Y."/>
            <person name="Bansal K."/>
            <person name="Eacker S.M."/>
            <person name="Sullivan S."/>
            <person name="Liachko I."/>
            <person name="Cubeta M.A."/>
            <person name="Rollins J.A."/>
            <person name="Ashrafi H."/>
        </authorList>
    </citation>
    <scope>NUCLEOTIDE SEQUENCE</scope>
    <source>
        <strain evidence="2">RL-1</strain>
    </source>
</reference>
<feature type="compositionally biased region" description="Polar residues" evidence="1">
    <location>
        <begin position="503"/>
        <end position="522"/>
    </location>
</feature>
<feature type="compositionally biased region" description="Polar residues" evidence="1">
    <location>
        <begin position="918"/>
        <end position="933"/>
    </location>
</feature>
<feature type="compositionally biased region" description="Polar residues" evidence="1">
    <location>
        <begin position="579"/>
        <end position="592"/>
    </location>
</feature>
<feature type="region of interest" description="Disordered" evidence="1">
    <location>
        <begin position="813"/>
        <end position="961"/>
    </location>
</feature>
<dbReference type="AlphaFoldDB" id="A0A8A3PQT5"/>
<feature type="compositionally biased region" description="Basic and acidic residues" evidence="1">
    <location>
        <begin position="832"/>
        <end position="844"/>
    </location>
</feature>
<keyword evidence="3" id="KW-1185">Reference proteome</keyword>
<feature type="region of interest" description="Disordered" evidence="1">
    <location>
        <begin position="748"/>
        <end position="793"/>
    </location>
</feature>
<feature type="region of interest" description="Disordered" evidence="1">
    <location>
        <begin position="338"/>
        <end position="366"/>
    </location>
</feature>
<feature type="compositionally biased region" description="Pro residues" evidence="1">
    <location>
        <begin position="907"/>
        <end position="917"/>
    </location>
</feature>
<feature type="compositionally biased region" description="Polar residues" evidence="1">
    <location>
        <begin position="542"/>
        <end position="552"/>
    </location>
</feature>
<accession>A0A8A3PQT5</accession>
<feature type="compositionally biased region" description="Basic residues" evidence="1">
    <location>
        <begin position="12"/>
        <end position="24"/>
    </location>
</feature>
<feature type="region of interest" description="Disordered" evidence="1">
    <location>
        <begin position="503"/>
        <end position="526"/>
    </location>
</feature>
<feature type="region of interest" description="Disordered" evidence="1">
    <location>
        <begin position="665"/>
        <end position="715"/>
    </location>
</feature>
<dbReference type="OrthoDB" id="5341904at2759"/>
<organism evidence="2 3">
    <name type="scientific">Monilinia vaccinii-corymbosi</name>
    <dbReference type="NCBI Taxonomy" id="61207"/>
    <lineage>
        <taxon>Eukaryota</taxon>
        <taxon>Fungi</taxon>
        <taxon>Dikarya</taxon>
        <taxon>Ascomycota</taxon>
        <taxon>Pezizomycotina</taxon>
        <taxon>Leotiomycetes</taxon>
        <taxon>Helotiales</taxon>
        <taxon>Sclerotiniaceae</taxon>
        <taxon>Monilinia</taxon>
    </lineage>
</organism>
<evidence type="ECO:0000256" key="1">
    <source>
        <dbReference type="SAM" id="MobiDB-lite"/>
    </source>
</evidence>
<feature type="compositionally biased region" description="Polar residues" evidence="1">
    <location>
        <begin position="695"/>
        <end position="715"/>
    </location>
</feature>
<dbReference type="Proteomes" id="UP000672032">
    <property type="component" value="Chromosome 8"/>
</dbReference>
<feature type="compositionally biased region" description="Polar residues" evidence="1">
    <location>
        <begin position="885"/>
        <end position="901"/>
    </location>
</feature>
<proteinExistence type="predicted"/>
<evidence type="ECO:0000313" key="3">
    <source>
        <dbReference type="Proteomes" id="UP000672032"/>
    </source>
</evidence>
<evidence type="ECO:0000313" key="2">
    <source>
        <dbReference type="EMBL" id="QSZ37363.1"/>
    </source>
</evidence>
<gene>
    <name evidence="2" type="ORF">DSL72_009461</name>
</gene>
<sequence length="1121" mass="121665">MGNGQSVPARPQRSKKLSKPKTKSTGRLSSTHNSPNASRRNSVTGKGIIAAAATVLPHGKPVGALETASREHTPESTPTKKKRMSVFKSRHSKKDMGNSQLDGDIDTVPTASPPITTGEFTRSNSANSVIGEVTKKKSWAALNPKLSFHRSRRSLTHISITSNNSNRLSLVPETLPSRPDSLNIGTDLAGQNCGEMDWQLSDPLCQRSQSDPAIYAPIRRKSLLQPGVATRPSVMSNALSFQSQIPASYHNIESWSASPLTLRTNMDRDTPGARTSTPNDLGHIGSFQLGSLRITNGSASPTPSAEERRASLPAHDTHIATLQASSNFQGIAHRSHTISVPPGVTKRPWARTSFPQSSAENSSHDPLTIKIPDAISNLHSSLSAINTQSLILPPQLSPFSFIASPVGSPLLEATSKGSTTDDELSEAEISTPALEPSSGNDNRSFDSACGPSPATPEQQVLGRAQGPRDMISKPLVMTDNGYSSSTSGRNSTALVLKISLKTTEAPPSTNNQSINHSNSPDTTHAIPMVSPELQRTTRLSNYSSPTYQSEIQQPRPMHYRQSMPAAAPRQPQKLAASEYPSSQWGVQRQRPQSYHPGAPGLTAQCRSRSENHLPNAASYQNGERVNELMGYKSMRTISSKETITTITSLDLAEVESAYTKQSNAIPPIPTSIPEEDYHTGWKPPNVRMKPYAPSAPSTPRNRYHTPTSLNTYPQEDQTDFENHLTSLENIKNSLGGSPYDLALTAMETKSPRVTPRAALTPRMERMTTQPRSAHADGIRSQTEKPSPSRPGINALQESNIKLVGGSPVDNVVTEPSLRATSSGSTFTLRDLPSQRRTAEEDVKRLSITRTNRVNSPPPSSFQSHRKSAPVHVSRQSILPILSSPPVEQSLSQPLSPEIQTSQRKETTPPPPPPPPPQRSCTSNIVREVTSQESLKSEQEIWVDSAEQRDVPSPLQMGFPERSTNVRSQSARPAYHRPIPNHHFSFDFQNNSGKSSRATSLYSEKEWEIHAGTYDHTYGSSTNLHEFSGDNSGIEYDSPYSEEPQEISQVGNSTRDMLILDRYAGGLGCGFEPDYGLGGRAGTINGGTMNKGGKGVDVSEDWGVDVSDVPIMMQRVPVRAGI</sequence>